<dbReference type="Proteomes" id="UP000076722">
    <property type="component" value="Unassembled WGS sequence"/>
</dbReference>
<sequence length="425" mass="48734">ARTLVLCFDGTGDQFDDDNSNIVRIFQLLKKNDPKLQMCYYQTGVGTYTADHVHGPIGRYIHGKLDAAIACYLHTHVQDGYEFLMQNYAVGDKICLFGFSRGAYTARALAGMVHSVGLLPSWNTQQIPFAWKCYIDGSRRGMKRASEFKAAFSNNVIVDFIGVFDTVASVGIVSKELPFARSNKALRVFRHALALDERRVKFKVNHFHKPPEDEIDMEKSNTAHRYTGSLTRDDAIAGKEPNPVAKVKEKMRSFKTDVKEVWFAGCHGDVGGGSVDNDEDNNLAMIPLRWMIQEAINTNTGILFDLAQLHLIGLNLRIPDSSDHQDPKLVEEPYSPVHLTHDNTYKLRDQEERRWQDAVEKKFDQLVHAWAWWILEIWPLKTKSINDQRQFRMGDLRPNFGRGRRIPNPEIHKLYIHKSVKYRME</sequence>
<name>A0A164TXI9_9AGAM</name>
<evidence type="ECO:0000313" key="2">
    <source>
        <dbReference type="EMBL" id="KZS92723.1"/>
    </source>
</evidence>
<reference evidence="2 3" key="1">
    <citation type="journal article" date="2016" name="Mol. Biol. Evol.">
        <title>Comparative Genomics of Early-Diverging Mushroom-Forming Fungi Provides Insights into the Origins of Lignocellulose Decay Capabilities.</title>
        <authorList>
            <person name="Nagy L.G."/>
            <person name="Riley R."/>
            <person name="Tritt A."/>
            <person name="Adam C."/>
            <person name="Daum C."/>
            <person name="Floudas D."/>
            <person name="Sun H."/>
            <person name="Yadav J.S."/>
            <person name="Pangilinan J."/>
            <person name="Larsson K.H."/>
            <person name="Matsuura K."/>
            <person name="Barry K."/>
            <person name="Labutti K."/>
            <person name="Kuo R."/>
            <person name="Ohm R.A."/>
            <person name="Bhattacharya S.S."/>
            <person name="Shirouzu T."/>
            <person name="Yoshinaga Y."/>
            <person name="Martin F.M."/>
            <person name="Grigoriev I.V."/>
            <person name="Hibbett D.S."/>
        </authorList>
    </citation>
    <scope>NUCLEOTIDE SEQUENCE [LARGE SCALE GENOMIC DNA]</scope>
    <source>
        <strain evidence="2 3">HHB9708</strain>
    </source>
</reference>
<dbReference type="OrthoDB" id="3162439at2759"/>
<dbReference type="InterPro" id="IPR018712">
    <property type="entry name" value="Tle1-like_cat"/>
</dbReference>
<dbReference type="PANTHER" id="PTHR33840">
    <property type="match status" value="1"/>
</dbReference>
<dbReference type="STRING" id="1314777.A0A164TXI9"/>
<organism evidence="2 3">
    <name type="scientific">Sistotremastrum niveocremeum HHB9708</name>
    <dbReference type="NCBI Taxonomy" id="1314777"/>
    <lineage>
        <taxon>Eukaryota</taxon>
        <taxon>Fungi</taxon>
        <taxon>Dikarya</taxon>
        <taxon>Basidiomycota</taxon>
        <taxon>Agaricomycotina</taxon>
        <taxon>Agaricomycetes</taxon>
        <taxon>Sistotremastrales</taxon>
        <taxon>Sistotremastraceae</taxon>
        <taxon>Sertulicium</taxon>
        <taxon>Sertulicium niveocremeum</taxon>
    </lineage>
</organism>
<proteinExistence type="predicted"/>
<dbReference type="AlphaFoldDB" id="A0A164TXI9"/>
<protein>
    <recommendedName>
        <fullName evidence="1">T6SS Phospholipase effector Tle1-like catalytic domain-containing protein</fullName>
    </recommendedName>
</protein>
<evidence type="ECO:0000259" key="1">
    <source>
        <dbReference type="Pfam" id="PF09994"/>
    </source>
</evidence>
<dbReference type="PANTHER" id="PTHR33840:SF2">
    <property type="entry name" value="TLE1 PHOSPHOLIPASE DOMAIN-CONTAINING PROTEIN"/>
    <property type="match status" value="1"/>
</dbReference>
<evidence type="ECO:0000313" key="3">
    <source>
        <dbReference type="Proteomes" id="UP000076722"/>
    </source>
</evidence>
<dbReference type="EMBL" id="KV419409">
    <property type="protein sequence ID" value="KZS92723.1"/>
    <property type="molecule type" value="Genomic_DNA"/>
</dbReference>
<feature type="domain" description="T6SS Phospholipase effector Tle1-like catalytic" evidence="1">
    <location>
        <begin position="2"/>
        <end position="294"/>
    </location>
</feature>
<accession>A0A164TXI9</accession>
<feature type="non-terminal residue" evidence="2">
    <location>
        <position position="1"/>
    </location>
</feature>
<dbReference type="SUPFAM" id="SSF53474">
    <property type="entry name" value="alpha/beta-Hydrolases"/>
    <property type="match status" value="1"/>
</dbReference>
<dbReference type="InterPro" id="IPR029058">
    <property type="entry name" value="AB_hydrolase_fold"/>
</dbReference>
<keyword evidence="3" id="KW-1185">Reference proteome</keyword>
<gene>
    <name evidence="2" type="ORF">SISNIDRAFT_385450</name>
</gene>
<dbReference type="Pfam" id="PF09994">
    <property type="entry name" value="T6SS_Tle1-like_cat"/>
    <property type="match status" value="1"/>
</dbReference>
<feature type="non-terminal residue" evidence="2">
    <location>
        <position position="425"/>
    </location>
</feature>